<protein>
    <submittedName>
        <fullName evidence="1">Uncharacterized protein</fullName>
    </submittedName>
</protein>
<dbReference type="EMBL" id="CP023067">
    <property type="protein sequence ID" value="ASY64643.1"/>
    <property type="molecule type" value="Genomic_DNA"/>
</dbReference>
<dbReference type="RefSeq" id="WP_157211956.1">
    <property type="nucleotide sequence ID" value="NZ_AJQT01000023.1"/>
</dbReference>
<dbReference type="AlphaFoldDB" id="A0A249PFC0"/>
<reference evidence="1 2" key="1">
    <citation type="submission" date="2017-08" db="EMBL/GenBank/DDBJ databases">
        <title>Multipartite genome sequences of Sinorhizobium species nodulating soybeans.</title>
        <authorList>
            <person name="Tian C.F."/>
        </authorList>
    </citation>
    <scope>NUCLEOTIDE SEQUENCE [LARGE SCALE GENOMIC DNA]</scope>
    <source>
        <strain evidence="1 2">CCBAU 05684</strain>
    </source>
</reference>
<dbReference type="KEGG" id="esj:SJ05684_c32210"/>
<accession>A0A249PFC0</accession>
<evidence type="ECO:0000313" key="2">
    <source>
        <dbReference type="Proteomes" id="UP000217211"/>
    </source>
</evidence>
<dbReference type="Proteomes" id="UP000217211">
    <property type="component" value="Chromosome"/>
</dbReference>
<proteinExistence type="predicted"/>
<keyword evidence="2" id="KW-1185">Reference proteome</keyword>
<gene>
    <name evidence="1" type="ORF">SJ05684_c32210</name>
</gene>
<evidence type="ECO:0000313" key="1">
    <source>
        <dbReference type="EMBL" id="ASY64643.1"/>
    </source>
</evidence>
<dbReference type="OrthoDB" id="8294308at2"/>
<organism evidence="1 2">
    <name type="scientific">Sinorhizobium sojae CCBAU 05684</name>
    <dbReference type="NCBI Taxonomy" id="716928"/>
    <lineage>
        <taxon>Bacteria</taxon>
        <taxon>Pseudomonadati</taxon>
        <taxon>Pseudomonadota</taxon>
        <taxon>Alphaproteobacteria</taxon>
        <taxon>Hyphomicrobiales</taxon>
        <taxon>Rhizobiaceae</taxon>
        <taxon>Sinorhizobium/Ensifer group</taxon>
        <taxon>Sinorhizobium</taxon>
    </lineage>
</organism>
<name>A0A249PFC0_9HYPH</name>
<sequence>MVDRRDYSLAEVKEKFAPGSHGCHEALHVASMLGDLVEGQLCNHPAVLLNPEW</sequence>